<dbReference type="Proteomes" id="UP000053354">
    <property type="component" value="Chromosome"/>
</dbReference>
<dbReference type="OrthoDB" id="9795247at2"/>
<dbReference type="RefSeq" id="WP_049693693.1">
    <property type="nucleotide sequence ID" value="NZ_CP016540.2"/>
</dbReference>
<dbReference type="PANTHER" id="PTHR18964">
    <property type="entry name" value="ROK (REPRESSOR, ORF, KINASE) FAMILY"/>
    <property type="match status" value="1"/>
</dbReference>
<dbReference type="PANTHER" id="PTHR18964:SF165">
    <property type="entry name" value="BETA-GLUCOSIDE KINASE"/>
    <property type="match status" value="1"/>
</dbReference>
<reference evidence="2" key="1">
    <citation type="submission" date="2016-10" db="EMBL/GenBank/DDBJ databases">
        <authorList>
            <person name="See-Too W.S."/>
        </authorList>
    </citation>
    <scope>NUCLEOTIDE SEQUENCE</scope>
    <source>
        <strain evidence="2">L10.15</strain>
    </source>
</reference>
<name>A0A1B1S1N1_9BACL</name>
<evidence type="ECO:0000313" key="2">
    <source>
        <dbReference type="EMBL" id="ANU27101.1"/>
    </source>
</evidence>
<evidence type="ECO:0000313" key="3">
    <source>
        <dbReference type="Proteomes" id="UP000053354"/>
    </source>
</evidence>
<keyword evidence="3" id="KW-1185">Reference proteome</keyword>
<gene>
    <name evidence="2" type="ORF">I858_008870</name>
</gene>
<dbReference type="Gene3D" id="3.30.420.40">
    <property type="match status" value="2"/>
</dbReference>
<protein>
    <submittedName>
        <fullName evidence="2">ROK family protein</fullName>
    </submittedName>
</protein>
<evidence type="ECO:0000256" key="1">
    <source>
        <dbReference type="ARBA" id="ARBA00006479"/>
    </source>
</evidence>
<dbReference type="AlphaFoldDB" id="A0A1B1S1N1"/>
<dbReference type="Pfam" id="PF00480">
    <property type="entry name" value="ROK"/>
    <property type="match status" value="1"/>
</dbReference>
<sequence>MLVAVFDIGGTNIKYGIGDSHGHILAEDVTPTGASKGGAVLVEKIEHLTKQLQQQWPITGVAISTAGSIDSAAGKVIYATQTIPGYTGMNVKKLLETRLQLPVEVENDVHCGALGELWKGVASDSQQLLFLTIGTGIGGSLALHGQIHKGASHLASAIGHMNLYPNGRLCSCGQKGCFEQYASVSRLEQKIQEIQPHQQVPAFMESVKRGDEESVNLFHEWLNDLVIGLQSLIYVWNPDSVVIGGGISAQGKWLEQEIESALFKNLLEPFKEKLVIRLAKNGNRSNLLGAIKNYELQQVRREIR</sequence>
<dbReference type="KEGG" id="pll:I858_008870"/>
<organism evidence="2 3">
    <name type="scientific">Planococcus versutus</name>
    <dbReference type="NCBI Taxonomy" id="1302659"/>
    <lineage>
        <taxon>Bacteria</taxon>
        <taxon>Bacillati</taxon>
        <taxon>Bacillota</taxon>
        <taxon>Bacilli</taxon>
        <taxon>Bacillales</taxon>
        <taxon>Caryophanaceae</taxon>
        <taxon>Planococcus</taxon>
    </lineage>
</organism>
<dbReference type="InterPro" id="IPR000600">
    <property type="entry name" value="ROK"/>
</dbReference>
<accession>A0A1B1S1N1</accession>
<dbReference type="SUPFAM" id="SSF53067">
    <property type="entry name" value="Actin-like ATPase domain"/>
    <property type="match status" value="1"/>
</dbReference>
<dbReference type="EMBL" id="CP016540">
    <property type="protein sequence ID" value="ANU27101.1"/>
    <property type="molecule type" value="Genomic_DNA"/>
</dbReference>
<dbReference type="CDD" id="cd24068">
    <property type="entry name" value="ASKHA_NBD_ROK_FnNanK-like"/>
    <property type="match status" value="1"/>
</dbReference>
<dbReference type="InterPro" id="IPR043129">
    <property type="entry name" value="ATPase_NBD"/>
</dbReference>
<dbReference type="STRING" id="1302659.I858_008870"/>
<comment type="similarity">
    <text evidence="1">Belongs to the ROK (NagC/XylR) family.</text>
</comment>
<proteinExistence type="inferred from homology"/>